<feature type="domain" description="DUF2007" evidence="1">
    <location>
        <begin position="4"/>
        <end position="63"/>
    </location>
</feature>
<dbReference type="Gene3D" id="3.30.70.790">
    <property type="entry name" value="UreE, C-terminal domain"/>
    <property type="match status" value="1"/>
</dbReference>
<proteinExistence type="predicted"/>
<name>A0ABS7XHG7_9FLAO</name>
<dbReference type="Pfam" id="PF09413">
    <property type="entry name" value="DUF2007"/>
    <property type="match status" value="1"/>
</dbReference>
<dbReference type="SUPFAM" id="SSF54913">
    <property type="entry name" value="GlnB-like"/>
    <property type="match status" value="1"/>
</dbReference>
<accession>A0ABS7XHG7</accession>
<dbReference type="RefSeq" id="WP_224459922.1">
    <property type="nucleotide sequence ID" value="NZ_JAIQZE010000001.1"/>
</dbReference>
<evidence type="ECO:0000313" key="2">
    <source>
        <dbReference type="EMBL" id="MBZ9777556.1"/>
    </source>
</evidence>
<gene>
    <name evidence="2" type="ORF">LB452_01350</name>
</gene>
<organism evidence="2 3">
    <name type="scientific">Psychroflexus longus</name>
    <dbReference type="NCBI Taxonomy" id="2873596"/>
    <lineage>
        <taxon>Bacteria</taxon>
        <taxon>Pseudomonadati</taxon>
        <taxon>Bacteroidota</taxon>
        <taxon>Flavobacteriia</taxon>
        <taxon>Flavobacteriales</taxon>
        <taxon>Flavobacteriaceae</taxon>
        <taxon>Psychroflexus</taxon>
    </lineage>
</organism>
<dbReference type="Proteomes" id="UP001199314">
    <property type="component" value="Unassembled WGS sequence"/>
</dbReference>
<evidence type="ECO:0000313" key="3">
    <source>
        <dbReference type="Proteomes" id="UP001199314"/>
    </source>
</evidence>
<sequence length="68" mass="7744">MNTKVYSTKSKVQLMGIKNLLDSEGIECFELDNSDSSYAGLFGHYELLVKESDEKKAKEFISKFQSEN</sequence>
<evidence type="ECO:0000259" key="1">
    <source>
        <dbReference type="Pfam" id="PF09413"/>
    </source>
</evidence>
<dbReference type="InterPro" id="IPR011322">
    <property type="entry name" value="N-reg_PII-like_a/b"/>
</dbReference>
<dbReference type="InterPro" id="IPR018551">
    <property type="entry name" value="DUF2007"/>
</dbReference>
<comment type="caution">
    <text evidence="2">The sequence shown here is derived from an EMBL/GenBank/DDBJ whole genome shotgun (WGS) entry which is preliminary data.</text>
</comment>
<dbReference type="EMBL" id="JAIQZE010000001">
    <property type="protein sequence ID" value="MBZ9777556.1"/>
    <property type="molecule type" value="Genomic_DNA"/>
</dbReference>
<keyword evidence="3" id="KW-1185">Reference proteome</keyword>
<reference evidence="3" key="1">
    <citation type="submission" date="2023-07" db="EMBL/GenBank/DDBJ databases">
        <title>Novel species isolated from saline lakes on Tibetan Plateau.</title>
        <authorList>
            <person name="Lu H."/>
        </authorList>
    </citation>
    <scope>NUCLEOTIDE SEQUENCE [LARGE SCALE GENOMIC DNA]</scope>
    <source>
        <strain evidence="3">CAK8W</strain>
    </source>
</reference>
<protein>
    <submittedName>
        <fullName evidence="2">DUF2007 domain-containing protein</fullName>
    </submittedName>
</protein>